<feature type="transmembrane region" description="Helical" evidence="1">
    <location>
        <begin position="9"/>
        <end position="28"/>
    </location>
</feature>
<keyword evidence="1" id="KW-0472">Membrane</keyword>
<protein>
    <submittedName>
        <fullName evidence="2">Uncharacterized protein</fullName>
    </submittedName>
</protein>
<evidence type="ECO:0000256" key="1">
    <source>
        <dbReference type="SAM" id="Phobius"/>
    </source>
</evidence>
<organism evidence="2 3">
    <name type="scientific">Chitinophaga silvisoli</name>
    <dbReference type="NCBI Taxonomy" id="2291814"/>
    <lineage>
        <taxon>Bacteria</taxon>
        <taxon>Pseudomonadati</taxon>
        <taxon>Bacteroidota</taxon>
        <taxon>Chitinophagia</taxon>
        <taxon>Chitinophagales</taxon>
        <taxon>Chitinophagaceae</taxon>
        <taxon>Chitinophaga</taxon>
    </lineage>
</organism>
<reference evidence="2 3" key="1">
    <citation type="submission" date="2018-08" db="EMBL/GenBank/DDBJ databases">
        <title>Chitinophaga sp. K20C18050901, a novel bacterium isolated from forest soil.</title>
        <authorList>
            <person name="Wang C."/>
        </authorList>
    </citation>
    <scope>NUCLEOTIDE SEQUENCE [LARGE SCALE GENOMIC DNA]</scope>
    <source>
        <strain evidence="2 3">K20C18050901</strain>
    </source>
</reference>
<name>A0A3E1NYT9_9BACT</name>
<gene>
    <name evidence="2" type="ORF">DXN04_18975</name>
</gene>
<dbReference type="EMBL" id="QTJV01000007">
    <property type="protein sequence ID" value="RFM33117.1"/>
    <property type="molecule type" value="Genomic_DNA"/>
</dbReference>
<dbReference type="OrthoDB" id="659253at2"/>
<keyword evidence="1" id="KW-0812">Transmembrane</keyword>
<comment type="caution">
    <text evidence="2">The sequence shown here is derived from an EMBL/GenBank/DDBJ whole genome shotgun (WGS) entry which is preliminary data.</text>
</comment>
<feature type="transmembrane region" description="Helical" evidence="1">
    <location>
        <begin position="40"/>
        <end position="58"/>
    </location>
</feature>
<dbReference type="AlphaFoldDB" id="A0A3E1NYT9"/>
<dbReference type="RefSeq" id="WP_116854969.1">
    <property type="nucleotide sequence ID" value="NZ_QTJV01000007.1"/>
</dbReference>
<dbReference type="Proteomes" id="UP000261174">
    <property type="component" value="Unassembled WGS sequence"/>
</dbReference>
<proteinExistence type="predicted"/>
<evidence type="ECO:0000313" key="3">
    <source>
        <dbReference type="Proteomes" id="UP000261174"/>
    </source>
</evidence>
<evidence type="ECO:0000313" key="2">
    <source>
        <dbReference type="EMBL" id="RFM33117.1"/>
    </source>
</evidence>
<keyword evidence="3" id="KW-1185">Reference proteome</keyword>
<sequence>MKQRGINKWVAVPAILFVFSLFGTYFSYAEAQQHPSYYPAMYVCAGIAICSFILAAILQNVTIRKASVPKYAPIPFSNDHSETYYCIYTTGKRKYDEEFIEDIADRIEHIDDENDPLVRAQIAKLFDPERKSPVLLPVQLTDGEEVYQRPIKNTQLMDDITRNERHFALLTFEDQSKAVVVRHEQTVLAVQE</sequence>
<accession>A0A3E1NYT9</accession>
<keyword evidence="1" id="KW-1133">Transmembrane helix</keyword>